<dbReference type="Pfam" id="PF01497">
    <property type="entry name" value="Peripla_BP_2"/>
    <property type="match status" value="1"/>
</dbReference>
<dbReference type="InterPro" id="IPR002491">
    <property type="entry name" value="ABC_transptr_periplasmic_BD"/>
</dbReference>
<dbReference type="Proteomes" id="UP000320055">
    <property type="component" value="Unassembled WGS sequence"/>
</dbReference>
<protein>
    <submittedName>
        <fullName evidence="6">ABC-type Fe3+-hydroxamate transport system, periplasmic component</fullName>
    </submittedName>
</protein>
<reference evidence="6 7" key="1">
    <citation type="submission" date="2019-01" db="EMBL/GenBank/DDBJ databases">
        <authorList>
            <person name="Brito A."/>
        </authorList>
    </citation>
    <scope>NUCLEOTIDE SEQUENCE [LARGE SCALE GENOMIC DNA]</scope>
    <source>
        <strain evidence="6">1</strain>
    </source>
</reference>
<keyword evidence="7" id="KW-1185">Reference proteome</keyword>
<dbReference type="PANTHER" id="PTHR30532">
    <property type="entry name" value="IRON III DICITRATE-BINDING PERIPLASMIC PROTEIN"/>
    <property type="match status" value="1"/>
</dbReference>
<keyword evidence="3" id="KW-0813">Transport</keyword>
<evidence type="ECO:0000259" key="5">
    <source>
        <dbReference type="PROSITE" id="PS50983"/>
    </source>
</evidence>
<evidence type="ECO:0000256" key="1">
    <source>
        <dbReference type="ARBA" id="ARBA00004196"/>
    </source>
</evidence>
<dbReference type="AlphaFoldDB" id="A0A563VYG6"/>
<proteinExistence type="inferred from homology"/>
<gene>
    <name evidence="6" type="ORF">H1P_4520002</name>
</gene>
<dbReference type="InterPro" id="IPR051313">
    <property type="entry name" value="Bact_iron-sidero_bind"/>
</dbReference>
<accession>A0A563VYG6</accession>
<comment type="similarity">
    <text evidence="2">Belongs to the bacterial solute-binding protein 8 family.</text>
</comment>
<evidence type="ECO:0000256" key="4">
    <source>
        <dbReference type="ARBA" id="ARBA00022729"/>
    </source>
</evidence>
<evidence type="ECO:0000313" key="7">
    <source>
        <dbReference type="Proteomes" id="UP000320055"/>
    </source>
</evidence>
<evidence type="ECO:0000256" key="3">
    <source>
        <dbReference type="ARBA" id="ARBA00022448"/>
    </source>
</evidence>
<dbReference type="SUPFAM" id="SSF53807">
    <property type="entry name" value="Helical backbone' metal receptor"/>
    <property type="match status" value="1"/>
</dbReference>
<dbReference type="RefSeq" id="WP_144875264.1">
    <property type="nucleotide sequence ID" value="NZ_LR214187.1"/>
</dbReference>
<dbReference type="CDD" id="cd01146">
    <property type="entry name" value="FhuD"/>
    <property type="match status" value="1"/>
</dbReference>
<dbReference type="PROSITE" id="PS51257">
    <property type="entry name" value="PROKAR_LIPOPROTEIN"/>
    <property type="match status" value="1"/>
</dbReference>
<feature type="domain" description="Fe/B12 periplasmic-binding" evidence="5">
    <location>
        <begin position="66"/>
        <end position="364"/>
    </location>
</feature>
<dbReference type="OrthoDB" id="61776at2"/>
<evidence type="ECO:0000256" key="2">
    <source>
        <dbReference type="ARBA" id="ARBA00008814"/>
    </source>
</evidence>
<comment type="subcellular location">
    <subcellularLocation>
        <location evidence="1">Cell envelope</location>
    </subcellularLocation>
</comment>
<dbReference type="GO" id="GO:0030288">
    <property type="term" value="C:outer membrane-bounded periplasmic space"/>
    <property type="evidence" value="ECO:0007669"/>
    <property type="project" value="TreeGrafter"/>
</dbReference>
<dbReference type="EMBL" id="CAACVJ010000393">
    <property type="protein sequence ID" value="VEP16471.1"/>
    <property type="molecule type" value="Genomic_DNA"/>
</dbReference>
<dbReference type="PANTHER" id="PTHR30532:SF24">
    <property type="entry name" value="FERRIC ENTEROBACTIN-BINDING PERIPLASMIC PROTEIN FEPB"/>
    <property type="match status" value="1"/>
</dbReference>
<keyword evidence="4" id="KW-0732">Signal</keyword>
<organism evidence="6 7">
    <name type="scientific">Hyella patelloides LEGE 07179</name>
    <dbReference type="NCBI Taxonomy" id="945734"/>
    <lineage>
        <taxon>Bacteria</taxon>
        <taxon>Bacillati</taxon>
        <taxon>Cyanobacteriota</taxon>
        <taxon>Cyanophyceae</taxon>
        <taxon>Pleurocapsales</taxon>
        <taxon>Hyellaceae</taxon>
        <taxon>Hyella</taxon>
    </lineage>
</organism>
<name>A0A563VYG6_9CYAN</name>
<evidence type="ECO:0000313" key="6">
    <source>
        <dbReference type="EMBL" id="VEP16471.1"/>
    </source>
</evidence>
<dbReference type="PROSITE" id="PS50983">
    <property type="entry name" value="FE_B12_PBP"/>
    <property type="match status" value="1"/>
</dbReference>
<sequence>MLILRRAVKYLVISILTLFLIIACSNTNNDLVNNQEATAPDKQLASGCRLIQHHLGETEVCGQPQKVVALGVHTLDLLLSLDKQPAGYADILNPYQGEVFDNPTQQIAYLGDRITTKPVNLGNNDRPSLERLTSLKPDLIIGEALVNESSYDLLSKIAPTLLFDNRAAEGQWQKSIQAIAKALEEEQLAQKVIDSYEELIVNARTDLSPVIANNPKLLLLGTNRLPEGIWAINQNTYLGALMEKIGFQMIMSNSGDNYQPNSPVSLEALPQFDNADIIMVLGFELDTSNQQQLLENGELDRQVEAQQLKTAKQSWQENAIAQTLKASQEDRVYFATFYLWNVVNGPISTELILEQMRQMLLNPK</sequence>
<dbReference type="GO" id="GO:1901678">
    <property type="term" value="P:iron coordination entity transport"/>
    <property type="evidence" value="ECO:0007669"/>
    <property type="project" value="UniProtKB-ARBA"/>
</dbReference>
<dbReference type="Gene3D" id="3.40.50.1980">
    <property type="entry name" value="Nitrogenase molybdenum iron protein domain"/>
    <property type="match status" value="2"/>
</dbReference>